<dbReference type="Pfam" id="PF00069">
    <property type="entry name" value="Pkinase"/>
    <property type="match status" value="1"/>
</dbReference>
<gene>
    <name evidence="10" type="ordered locus">Mmcs_5526</name>
</gene>
<keyword evidence="5 10" id="KW-0418">Kinase</keyword>
<evidence type="ECO:0000256" key="4">
    <source>
        <dbReference type="ARBA" id="ARBA00022741"/>
    </source>
</evidence>
<feature type="compositionally biased region" description="Basic and acidic residues" evidence="7">
    <location>
        <begin position="351"/>
        <end position="370"/>
    </location>
</feature>
<evidence type="ECO:0000256" key="2">
    <source>
        <dbReference type="ARBA" id="ARBA00022527"/>
    </source>
</evidence>
<geneLocation type="plasmid" evidence="10">
    <name>Plasmid1</name>
</geneLocation>
<dbReference type="AlphaFoldDB" id="A0A5Q5BSY1"/>
<keyword evidence="8" id="KW-1133">Transmembrane helix</keyword>
<feature type="compositionally biased region" description="Pro residues" evidence="7">
    <location>
        <begin position="314"/>
        <end position="329"/>
    </location>
</feature>
<protein>
    <recommendedName>
        <fullName evidence="1">non-specific serine/threonine protein kinase</fullName>
        <ecNumber evidence="1">2.7.11.1</ecNumber>
    </recommendedName>
</protein>
<accession>A0A5Q5BSY1</accession>
<feature type="transmembrane region" description="Helical" evidence="8">
    <location>
        <begin position="395"/>
        <end position="416"/>
    </location>
</feature>
<keyword evidence="6" id="KW-0067">ATP-binding</keyword>
<dbReference type="PANTHER" id="PTHR43289">
    <property type="entry name" value="MITOGEN-ACTIVATED PROTEIN KINASE KINASE KINASE 20-RELATED"/>
    <property type="match status" value="1"/>
</dbReference>
<evidence type="ECO:0000256" key="7">
    <source>
        <dbReference type="SAM" id="MobiDB-lite"/>
    </source>
</evidence>
<dbReference type="PROSITE" id="PS50011">
    <property type="entry name" value="PROTEIN_KINASE_DOM"/>
    <property type="match status" value="1"/>
</dbReference>
<dbReference type="PANTHER" id="PTHR43289:SF6">
    <property type="entry name" value="SERINE_THREONINE-PROTEIN KINASE NEKL-3"/>
    <property type="match status" value="1"/>
</dbReference>
<dbReference type="SMART" id="SM00220">
    <property type="entry name" value="S_TKc"/>
    <property type="match status" value="1"/>
</dbReference>
<keyword evidence="8" id="KW-0812">Transmembrane</keyword>
<dbReference type="InterPro" id="IPR000719">
    <property type="entry name" value="Prot_kinase_dom"/>
</dbReference>
<dbReference type="EC" id="2.7.11.1" evidence="1"/>
<keyword evidence="3" id="KW-0808">Transferase</keyword>
<dbReference type="KEGG" id="mmc:Mmcs_5526"/>
<name>A0A5Q5BSY1_MYCSS</name>
<dbReference type="GO" id="GO:0005524">
    <property type="term" value="F:ATP binding"/>
    <property type="evidence" value="ECO:0007669"/>
    <property type="project" value="UniProtKB-KW"/>
</dbReference>
<evidence type="ECO:0000256" key="3">
    <source>
        <dbReference type="ARBA" id="ARBA00022679"/>
    </source>
</evidence>
<dbReference type="GO" id="GO:0004674">
    <property type="term" value="F:protein serine/threonine kinase activity"/>
    <property type="evidence" value="ECO:0007669"/>
    <property type="project" value="UniProtKB-KW"/>
</dbReference>
<dbReference type="InterPro" id="IPR008271">
    <property type="entry name" value="Ser/Thr_kinase_AS"/>
</dbReference>
<dbReference type="Gene3D" id="1.10.510.10">
    <property type="entry name" value="Transferase(Phosphotransferase) domain 1"/>
    <property type="match status" value="1"/>
</dbReference>
<dbReference type="EMBL" id="CP000385">
    <property type="protein sequence ID" value="ABG11626.1"/>
    <property type="molecule type" value="Genomic_DNA"/>
</dbReference>
<keyword evidence="2 10" id="KW-0723">Serine/threonine-protein kinase</keyword>
<dbReference type="CDD" id="cd14014">
    <property type="entry name" value="STKc_PknB_like"/>
    <property type="match status" value="1"/>
</dbReference>
<reference evidence="10" key="1">
    <citation type="submission" date="2006-06" db="EMBL/GenBank/DDBJ databases">
        <title>Complete sequence of plasmid of Mycobacterium sp. MCS.</title>
        <authorList>
            <consortium name="US DOE Joint Genome Institute"/>
            <person name="Copeland A."/>
            <person name="Lucas S."/>
            <person name="Lapidus A."/>
            <person name="Barry K."/>
            <person name="Detter J.C."/>
            <person name="Glavina del Rio T."/>
            <person name="Hammon N."/>
            <person name="Israni S."/>
            <person name="Dalin E."/>
            <person name="Tice H."/>
            <person name="Pitluck S."/>
            <person name="Martinez M."/>
            <person name="Schmutz J."/>
            <person name="Larimer F."/>
            <person name="Land M."/>
            <person name="Hauser L."/>
            <person name="Kyrpides N."/>
            <person name="Kim E."/>
            <person name="Miller C.D."/>
            <person name="Hughes J.E."/>
            <person name="Anderson A.J."/>
            <person name="Sims R.C."/>
            <person name="Richardson P."/>
        </authorList>
    </citation>
    <scope>NUCLEOTIDE SEQUENCE [LARGE SCALE GENOMIC DNA]</scope>
    <source>
        <strain evidence="10">MCS</strain>
        <plasmid evidence="10">Plasmid1</plasmid>
    </source>
</reference>
<evidence type="ECO:0000256" key="6">
    <source>
        <dbReference type="ARBA" id="ARBA00022840"/>
    </source>
</evidence>
<evidence type="ECO:0000256" key="5">
    <source>
        <dbReference type="ARBA" id="ARBA00022777"/>
    </source>
</evidence>
<keyword evidence="10" id="KW-0614">Plasmid</keyword>
<feature type="domain" description="Protein kinase" evidence="9">
    <location>
        <begin position="17"/>
        <end position="282"/>
    </location>
</feature>
<organism evidence="10">
    <name type="scientific">Mycobacterium sp. (strain MCS)</name>
    <dbReference type="NCBI Taxonomy" id="164756"/>
    <lineage>
        <taxon>Bacteria</taxon>
        <taxon>Bacillati</taxon>
        <taxon>Actinomycetota</taxon>
        <taxon>Actinomycetes</taxon>
        <taxon>Mycobacteriales</taxon>
        <taxon>Mycobacteriaceae</taxon>
        <taxon>Mycobacterium</taxon>
    </lineage>
</organism>
<keyword evidence="8" id="KW-0472">Membrane</keyword>
<dbReference type="PROSITE" id="PS00108">
    <property type="entry name" value="PROTEIN_KINASE_ST"/>
    <property type="match status" value="1"/>
</dbReference>
<evidence type="ECO:0000313" key="10">
    <source>
        <dbReference type="EMBL" id="ABG11626.1"/>
    </source>
</evidence>
<dbReference type="SUPFAM" id="SSF56112">
    <property type="entry name" value="Protein kinase-like (PK-like)"/>
    <property type="match status" value="1"/>
</dbReference>
<evidence type="ECO:0000256" key="8">
    <source>
        <dbReference type="SAM" id="Phobius"/>
    </source>
</evidence>
<dbReference type="Gene3D" id="3.30.200.20">
    <property type="entry name" value="Phosphorylase Kinase, domain 1"/>
    <property type="match status" value="1"/>
</dbReference>
<proteinExistence type="predicted"/>
<feature type="region of interest" description="Disordered" evidence="7">
    <location>
        <begin position="285"/>
        <end position="380"/>
    </location>
</feature>
<keyword evidence="4" id="KW-0547">Nucleotide-binding</keyword>
<dbReference type="InterPro" id="IPR011009">
    <property type="entry name" value="Kinase-like_dom_sf"/>
</dbReference>
<evidence type="ECO:0000256" key="1">
    <source>
        <dbReference type="ARBA" id="ARBA00012513"/>
    </source>
</evidence>
<evidence type="ECO:0000259" key="9">
    <source>
        <dbReference type="PROSITE" id="PS50011"/>
    </source>
</evidence>
<dbReference type="GO" id="GO:0080090">
    <property type="term" value="P:regulation of primary metabolic process"/>
    <property type="evidence" value="ECO:0007669"/>
    <property type="project" value="UniProtKB-ARBA"/>
</dbReference>
<sequence length="576" mass="60881">MWCAGTVLSVGSVVAGYRIERVLGAGGMGTVYLAKNPTLPRRDALKVLSTELSRDRAFRERFVREADIASLLDHPGIVSIYGRGETDDGHLWIALQYVEGTDAEAALQSGAMTPLRAVHIVTEVAKALDYAHHRNVVHHDVKPANLLLSDEIGDGERVFLTDFGVARPMDDTDRSMDGAFTATLAYSAPEVITGEQVDGRSDIYSLGCTLFRLLTGRQPFSQADGVVGTIRAHLAMPQPRVSEHVSWATPELDQVIARALAKDPAHRFGSAREFAAAAADAVRQAAPPEDAAAPYRVGAAPDTPGPRRTAPTPQASPPPATLKPLPPAPQQFGDADFRSAVKARRTPVKPPRADKAKREAPSTAARREPDFGGAAAPAPVVPRPAQRREVPKHVVWLWAVAIVLMVLAGVLITMVVRRETAEPPAPPAASPSPTVDAAAQTELERLLPAGYPSGRCEEVAAVPAGARAVLSCGANVDAGGPASATYTLVEDAGALQSALDEVISGATTVVCPGNILSPGPWRRNADPTAPAGTLFCGVEGGEAVIAWTTDADLLLNVVRADRPAMEGLYRWWSGHS</sequence>